<evidence type="ECO:0000313" key="2">
    <source>
        <dbReference type="EMBL" id="KGO74173.1"/>
    </source>
</evidence>
<dbReference type="STRING" id="40296.A0A0A2L4T3"/>
<evidence type="ECO:0000259" key="1">
    <source>
        <dbReference type="PROSITE" id="PS50011"/>
    </source>
</evidence>
<dbReference type="Pfam" id="PF00069">
    <property type="entry name" value="Pkinase"/>
    <property type="match status" value="1"/>
</dbReference>
<dbReference type="PROSITE" id="PS50011">
    <property type="entry name" value="PROTEIN_KINASE_DOM"/>
    <property type="match status" value="1"/>
</dbReference>
<dbReference type="Proteomes" id="UP000030104">
    <property type="component" value="Unassembled WGS sequence"/>
</dbReference>
<dbReference type="GO" id="GO:0005634">
    <property type="term" value="C:nucleus"/>
    <property type="evidence" value="ECO:0007669"/>
    <property type="project" value="TreeGrafter"/>
</dbReference>
<feature type="domain" description="Protein kinase" evidence="1">
    <location>
        <begin position="1"/>
        <end position="188"/>
    </location>
</feature>
<dbReference type="OrthoDB" id="4062651at2759"/>
<name>A0A0A2L4T3_PENIT</name>
<dbReference type="AlphaFoldDB" id="A0A0A2L4T3"/>
<evidence type="ECO:0000313" key="3">
    <source>
        <dbReference type="Proteomes" id="UP000030104"/>
    </source>
</evidence>
<organism evidence="2 3">
    <name type="scientific">Penicillium italicum</name>
    <name type="common">Blue mold</name>
    <dbReference type="NCBI Taxonomy" id="40296"/>
    <lineage>
        <taxon>Eukaryota</taxon>
        <taxon>Fungi</taxon>
        <taxon>Dikarya</taxon>
        <taxon>Ascomycota</taxon>
        <taxon>Pezizomycotina</taxon>
        <taxon>Eurotiomycetes</taxon>
        <taxon>Eurotiomycetidae</taxon>
        <taxon>Eurotiales</taxon>
        <taxon>Aspergillaceae</taxon>
        <taxon>Penicillium</taxon>
    </lineage>
</organism>
<protein>
    <submittedName>
        <fullName evidence="2">Calcium/calmodulin-dependent/calcium-dependent protein kinase</fullName>
    </submittedName>
</protein>
<dbReference type="Gene3D" id="1.10.510.10">
    <property type="entry name" value="Transferase(Phosphotransferase) domain 1"/>
    <property type="match status" value="1"/>
</dbReference>
<dbReference type="EMBL" id="JQGA01000705">
    <property type="protein sequence ID" value="KGO74173.1"/>
    <property type="molecule type" value="Genomic_DNA"/>
</dbReference>
<dbReference type="InterPro" id="IPR011009">
    <property type="entry name" value="Kinase-like_dom_sf"/>
</dbReference>
<dbReference type="GO" id="GO:0005524">
    <property type="term" value="F:ATP binding"/>
    <property type="evidence" value="ECO:0007669"/>
    <property type="project" value="InterPro"/>
</dbReference>
<dbReference type="SUPFAM" id="SSF56112">
    <property type="entry name" value="Protein kinase-like (PK-like)"/>
    <property type="match status" value="1"/>
</dbReference>
<reference evidence="2 3" key="1">
    <citation type="journal article" date="2015" name="Mol. Plant Microbe Interact.">
        <title>Genome, transcriptome, and functional analyses of Penicillium expansum provide new insights into secondary metabolism and pathogenicity.</title>
        <authorList>
            <person name="Ballester A.R."/>
            <person name="Marcet-Houben M."/>
            <person name="Levin E."/>
            <person name="Sela N."/>
            <person name="Selma-Lazaro C."/>
            <person name="Carmona L."/>
            <person name="Wisniewski M."/>
            <person name="Droby S."/>
            <person name="Gonzalez-Candelas L."/>
            <person name="Gabaldon T."/>
        </authorList>
    </citation>
    <scope>NUCLEOTIDE SEQUENCE [LARGE SCALE GENOMIC DNA]</scope>
    <source>
        <strain evidence="2 3">PHI-1</strain>
    </source>
</reference>
<dbReference type="PANTHER" id="PTHR44167:SF24">
    <property type="entry name" value="SERINE_THREONINE-PROTEIN KINASE CHK2"/>
    <property type="match status" value="1"/>
</dbReference>
<dbReference type="GO" id="GO:0044773">
    <property type="term" value="P:mitotic DNA damage checkpoint signaling"/>
    <property type="evidence" value="ECO:0007669"/>
    <property type="project" value="TreeGrafter"/>
</dbReference>
<comment type="caution">
    <text evidence="2">The sequence shown here is derived from an EMBL/GenBank/DDBJ whole genome shotgun (WGS) entry which is preliminary data.</text>
</comment>
<dbReference type="HOGENOM" id="CLU_054430_2_0_1"/>
<keyword evidence="3" id="KW-1185">Reference proteome</keyword>
<keyword evidence="2" id="KW-0418">Kinase</keyword>
<keyword evidence="2" id="KW-0808">Transferase</keyword>
<dbReference type="GO" id="GO:0005737">
    <property type="term" value="C:cytoplasm"/>
    <property type="evidence" value="ECO:0007669"/>
    <property type="project" value="TreeGrafter"/>
</dbReference>
<dbReference type="PANTHER" id="PTHR44167">
    <property type="entry name" value="OVARIAN-SPECIFIC SERINE/THREONINE-PROTEIN KINASE LOK-RELATED"/>
    <property type="match status" value="1"/>
</dbReference>
<dbReference type="PhylomeDB" id="A0A0A2L4T3"/>
<proteinExistence type="predicted"/>
<accession>A0A0A2L4T3</accession>
<dbReference type="InterPro" id="IPR000719">
    <property type="entry name" value="Prot_kinase_dom"/>
</dbReference>
<gene>
    <name evidence="2" type="ORF">PITC_022310</name>
</gene>
<sequence>MIPDIKPNNILVEYDEKIDSQIVIKNVQISDLEDAVIVPPGKWLRGPLCGNAIWRSPESWCRSRQNQASDVFSFGIVMIYVMLNETVFHVGENELNAADSWRYVLARHTSYFADEQGLVGLLDHIGEDNPFHERLITIASNFNSETPRQPFESWTYVEQDLRDLVGKMTSLDPNKRITARQALEHRWFGQVN</sequence>
<dbReference type="OMA" id="CRSHQNE"/>
<dbReference type="GO" id="GO:0004674">
    <property type="term" value="F:protein serine/threonine kinase activity"/>
    <property type="evidence" value="ECO:0007669"/>
    <property type="project" value="TreeGrafter"/>
</dbReference>